<keyword evidence="4 5" id="KW-0472">Membrane</keyword>
<dbReference type="Proteomes" id="UP001497602">
    <property type="component" value="Unassembled WGS sequence"/>
</dbReference>
<dbReference type="Pfam" id="PF01040">
    <property type="entry name" value="UbiA"/>
    <property type="match status" value="1"/>
</dbReference>
<keyword evidence="3 5" id="KW-1133">Transmembrane helix</keyword>
<accession>A0ABM9PNI6</accession>
<evidence type="ECO:0000313" key="7">
    <source>
        <dbReference type="Proteomes" id="UP001497602"/>
    </source>
</evidence>
<feature type="transmembrane region" description="Helical" evidence="5">
    <location>
        <begin position="162"/>
        <end position="183"/>
    </location>
</feature>
<name>A0ABM9PNI6_9FLAO</name>
<feature type="transmembrane region" description="Helical" evidence="5">
    <location>
        <begin position="105"/>
        <end position="125"/>
    </location>
</feature>
<evidence type="ECO:0000313" key="6">
    <source>
        <dbReference type="EMBL" id="CAL2107180.1"/>
    </source>
</evidence>
<keyword evidence="2 5" id="KW-0812">Transmembrane</keyword>
<evidence type="ECO:0000256" key="1">
    <source>
        <dbReference type="ARBA" id="ARBA00004141"/>
    </source>
</evidence>
<evidence type="ECO:0000256" key="2">
    <source>
        <dbReference type="ARBA" id="ARBA00022692"/>
    </source>
</evidence>
<dbReference type="RefSeq" id="WP_348704895.1">
    <property type="nucleotide sequence ID" value="NZ_CAXIYA010000022.1"/>
</dbReference>
<feature type="transmembrane region" description="Helical" evidence="5">
    <location>
        <begin position="40"/>
        <end position="65"/>
    </location>
</feature>
<sequence>MYRHFFNIVKWKALLYLVFIQFLFKIFFLSGYGFNTRLSFSNLLLLSITTVTLLASGSLTNYFVRKKNTKKYTFSPLVARNLAVFLGVVAIVFSFLLAFCIEKPYYGFIGVVNLMIITIYSVYVVKKTIFTNIINSFIKAFSVLIVWWCDVPIKLTESQWDLFFKLQLITIFYISLSFIGSIIRDTVQDIVNINQDYIRKHQTIPILLGRKRTKAMLLMISIITSIIVLGFAISFVESKFILLTILFLGVFPELYFIYYLMIAASDKDYKLLFKRINMVYALGIISIPIIAYYFKYVIQ</sequence>
<comment type="subcellular location">
    <subcellularLocation>
        <location evidence="1">Membrane</location>
        <topology evidence="1">Multi-pass membrane protein</topology>
    </subcellularLocation>
</comment>
<feature type="transmembrane region" description="Helical" evidence="5">
    <location>
        <begin position="13"/>
        <end position="34"/>
    </location>
</feature>
<dbReference type="EMBL" id="CAXJRC010000033">
    <property type="protein sequence ID" value="CAL2107180.1"/>
    <property type="molecule type" value="Genomic_DNA"/>
</dbReference>
<feature type="transmembrane region" description="Helical" evidence="5">
    <location>
        <begin position="276"/>
        <end position="294"/>
    </location>
</feature>
<evidence type="ECO:0000256" key="3">
    <source>
        <dbReference type="ARBA" id="ARBA00022989"/>
    </source>
</evidence>
<feature type="transmembrane region" description="Helical" evidence="5">
    <location>
        <begin position="137"/>
        <end position="156"/>
    </location>
</feature>
<comment type="caution">
    <text evidence="6">The sequence shown here is derived from an EMBL/GenBank/DDBJ whole genome shotgun (WGS) entry which is preliminary data.</text>
</comment>
<feature type="transmembrane region" description="Helical" evidence="5">
    <location>
        <begin position="77"/>
        <end position="99"/>
    </location>
</feature>
<reference evidence="6 7" key="1">
    <citation type="submission" date="2024-05" db="EMBL/GenBank/DDBJ databases">
        <authorList>
            <person name="Duchaud E."/>
        </authorList>
    </citation>
    <scope>NUCLEOTIDE SEQUENCE [LARGE SCALE GENOMIC DNA]</scope>
    <source>
        <strain evidence="6">Ena-SAMPLE-TAB-13-05-2024-13:56:06:370-140305</strain>
    </source>
</reference>
<evidence type="ECO:0000256" key="5">
    <source>
        <dbReference type="SAM" id="Phobius"/>
    </source>
</evidence>
<evidence type="ECO:0000256" key="4">
    <source>
        <dbReference type="ARBA" id="ARBA00023136"/>
    </source>
</evidence>
<gene>
    <name evidence="6" type="ORF">T190115A13A_30026</name>
</gene>
<feature type="transmembrane region" description="Helical" evidence="5">
    <location>
        <begin position="241"/>
        <end position="264"/>
    </location>
</feature>
<feature type="transmembrane region" description="Helical" evidence="5">
    <location>
        <begin position="215"/>
        <end position="235"/>
    </location>
</feature>
<proteinExistence type="predicted"/>
<organism evidence="6 7">
    <name type="scientific">Tenacibaculum vairaonense</name>
    <dbReference type="NCBI Taxonomy" id="3137860"/>
    <lineage>
        <taxon>Bacteria</taxon>
        <taxon>Pseudomonadati</taxon>
        <taxon>Bacteroidota</taxon>
        <taxon>Flavobacteriia</taxon>
        <taxon>Flavobacteriales</taxon>
        <taxon>Flavobacteriaceae</taxon>
        <taxon>Tenacibaculum</taxon>
    </lineage>
</organism>
<keyword evidence="7" id="KW-1185">Reference proteome</keyword>
<dbReference type="InterPro" id="IPR000537">
    <property type="entry name" value="UbiA_prenyltransferase"/>
</dbReference>
<protein>
    <submittedName>
        <fullName evidence="6">4-hydroxybenzoate polyprenyltransferase</fullName>
    </submittedName>
</protein>